<evidence type="ECO:0000313" key="4">
    <source>
        <dbReference type="Proteomes" id="UP001163293"/>
    </source>
</evidence>
<evidence type="ECO:0000256" key="2">
    <source>
        <dbReference type="SAM" id="Phobius"/>
    </source>
</evidence>
<dbReference type="EMBL" id="CP101185">
    <property type="protein sequence ID" value="UYV98428.1"/>
    <property type="molecule type" value="Genomic_DNA"/>
</dbReference>
<evidence type="ECO:0000256" key="1">
    <source>
        <dbReference type="SAM" id="MobiDB-lite"/>
    </source>
</evidence>
<accession>A0AAX3EL61</accession>
<dbReference type="Gene3D" id="1.10.150.280">
    <property type="entry name" value="AF1531-like domain"/>
    <property type="match status" value="1"/>
</dbReference>
<sequence length="266" mass="28399">MTPEEKLCSRSWRLRNSAGVLWSILSFGLLTGVNFLIRGVKSKNKLWIGMGIGFLLVGVGVMVTSSMIDSGTKAAPKSSPELTIWGWVMFTSFIGGVIASFVTNKKWLIWKAHVDDRKWYAKAGASQPASNTSPAYGYNPNAAAAALATPPAPVPHTQQPTYVAPAQYTSSAAAPGEGINVNTAAPQELVTALGVDNETANRIVGTRQQLGSFTSFEQLISKAQVPPHQLIPHRNKLTFGAVQASPAPPAQQPAPQSNHSARRLDI</sequence>
<dbReference type="Pfam" id="PF12836">
    <property type="entry name" value="HHH_3"/>
    <property type="match status" value="1"/>
</dbReference>
<keyword evidence="2" id="KW-1133">Transmembrane helix</keyword>
<protein>
    <submittedName>
        <fullName evidence="3">Helix-hairpin-helix domain-containing protein</fullName>
    </submittedName>
</protein>
<proteinExistence type="predicted"/>
<dbReference type="AlphaFoldDB" id="A0AAX3EL61"/>
<name>A0AAX3EL61_PAEUR</name>
<keyword evidence="2" id="KW-0812">Transmembrane</keyword>
<dbReference type="RefSeq" id="WP_069695366.1">
    <property type="nucleotide sequence ID" value="NZ_CP043010.1"/>
</dbReference>
<feature type="transmembrane region" description="Helical" evidence="2">
    <location>
        <begin position="20"/>
        <end position="37"/>
    </location>
</feature>
<feature type="transmembrane region" description="Helical" evidence="2">
    <location>
        <begin position="46"/>
        <end position="64"/>
    </location>
</feature>
<feature type="region of interest" description="Disordered" evidence="1">
    <location>
        <begin position="243"/>
        <end position="266"/>
    </location>
</feature>
<keyword evidence="2" id="KW-0472">Membrane</keyword>
<dbReference type="Proteomes" id="UP001163293">
    <property type="component" value="Chromosome"/>
</dbReference>
<reference evidence="3" key="1">
    <citation type="submission" date="2022-07" db="EMBL/GenBank/DDBJ databases">
        <authorList>
            <person name="Wu T."/>
        </authorList>
    </citation>
    <scope>NUCLEOTIDE SEQUENCE</scope>
    <source>
        <strain evidence="3">SD-1</strain>
    </source>
</reference>
<feature type="transmembrane region" description="Helical" evidence="2">
    <location>
        <begin position="84"/>
        <end position="103"/>
    </location>
</feature>
<dbReference type="SUPFAM" id="SSF47781">
    <property type="entry name" value="RuvA domain 2-like"/>
    <property type="match status" value="1"/>
</dbReference>
<gene>
    <name evidence="3" type="ORF">NL394_04150</name>
</gene>
<evidence type="ECO:0000313" key="3">
    <source>
        <dbReference type="EMBL" id="UYV98428.1"/>
    </source>
</evidence>
<organism evidence="3 4">
    <name type="scientific">Paenarthrobacter ureafaciens</name>
    <dbReference type="NCBI Taxonomy" id="37931"/>
    <lineage>
        <taxon>Bacteria</taxon>
        <taxon>Bacillati</taxon>
        <taxon>Actinomycetota</taxon>
        <taxon>Actinomycetes</taxon>
        <taxon>Micrococcales</taxon>
        <taxon>Micrococcaceae</taxon>
        <taxon>Paenarthrobacter</taxon>
    </lineage>
</organism>
<dbReference type="InterPro" id="IPR010994">
    <property type="entry name" value="RuvA_2-like"/>
</dbReference>
<keyword evidence="4" id="KW-1185">Reference proteome</keyword>